<proteinExistence type="inferred from homology"/>
<organism evidence="4 5">
    <name type="scientific">Wickerhamomyces anomalus (strain ATCC 58044 / CBS 1984 / NCYC 433 / NRRL Y-366-8)</name>
    <name type="common">Yeast</name>
    <name type="synonym">Hansenula anomala</name>
    <dbReference type="NCBI Taxonomy" id="683960"/>
    <lineage>
        <taxon>Eukaryota</taxon>
        <taxon>Fungi</taxon>
        <taxon>Dikarya</taxon>
        <taxon>Ascomycota</taxon>
        <taxon>Saccharomycotina</taxon>
        <taxon>Saccharomycetes</taxon>
        <taxon>Phaffomycetales</taxon>
        <taxon>Wickerhamomycetaceae</taxon>
        <taxon>Wickerhamomyces</taxon>
    </lineage>
</organism>
<dbReference type="RefSeq" id="XP_019039644.1">
    <property type="nucleotide sequence ID" value="XM_019181786.1"/>
</dbReference>
<dbReference type="InterPro" id="IPR029021">
    <property type="entry name" value="Prot-tyrosine_phosphatase-like"/>
</dbReference>
<dbReference type="SMART" id="SM00404">
    <property type="entry name" value="PTPc_motif"/>
    <property type="match status" value="1"/>
</dbReference>
<dbReference type="Proteomes" id="UP000094112">
    <property type="component" value="Unassembled WGS sequence"/>
</dbReference>
<dbReference type="Pfam" id="PF00102">
    <property type="entry name" value="Y_phosphatase"/>
    <property type="match status" value="1"/>
</dbReference>
<dbReference type="InterPro" id="IPR016130">
    <property type="entry name" value="Tyr_Pase_AS"/>
</dbReference>
<dbReference type="GO" id="GO:0004725">
    <property type="term" value="F:protein tyrosine phosphatase activity"/>
    <property type="evidence" value="ECO:0007669"/>
    <property type="project" value="EnsemblFungi"/>
</dbReference>
<dbReference type="EMBL" id="KV454210">
    <property type="protein sequence ID" value="ODQ60437.1"/>
    <property type="molecule type" value="Genomic_DNA"/>
</dbReference>
<feature type="domain" description="Tyrosine specific protein phosphatases" evidence="3">
    <location>
        <begin position="233"/>
        <end position="309"/>
    </location>
</feature>
<dbReference type="PANTHER" id="PTHR19134">
    <property type="entry name" value="RECEPTOR-TYPE TYROSINE-PROTEIN PHOSPHATASE"/>
    <property type="match status" value="1"/>
</dbReference>
<dbReference type="GO" id="GO:0007124">
    <property type="term" value="P:pseudohyphal growth"/>
    <property type="evidence" value="ECO:0007669"/>
    <property type="project" value="EnsemblFungi"/>
</dbReference>
<dbReference type="PANTHER" id="PTHR19134:SF449">
    <property type="entry name" value="TYROSINE-PROTEIN PHOSPHATASE 1"/>
    <property type="match status" value="1"/>
</dbReference>
<evidence type="ECO:0000256" key="1">
    <source>
        <dbReference type="ARBA" id="ARBA00009649"/>
    </source>
</evidence>
<dbReference type="PROSITE" id="PS50055">
    <property type="entry name" value="TYR_PHOSPHATASE_PTP"/>
    <property type="match status" value="1"/>
</dbReference>
<dbReference type="InterPro" id="IPR050348">
    <property type="entry name" value="Protein-Tyr_Phosphatase"/>
</dbReference>
<reference evidence="4 5" key="1">
    <citation type="journal article" date="2016" name="Proc. Natl. Acad. Sci. U.S.A.">
        <title>Comparative genomics of biotechnologically important yeasts.</title>
        <authorList>
            <person name="Riley R."/>
            <person name="Haridas S."/>
            <person name="Wolfe K.H."/>
            <person name="Lopes M.R."/>
            <person name="Hittinger C.T."/>
            <person name="Goeker M."/>
            <person name="Salamov A.A."/>
            <person name="Wisecaver J.H."/>
            <person name="Long T.M."/>
            <person name="Calvey C.H."/>
            <person name="Aerts A.L."/>
            <person name="Barry K.W."/>
            <person name="Choi C."/>
            <person name="Clum A."/>
            <person name="Coughlan A.Y."/>
            <person name="Deshpande S."/>
            <person name="Douglass A.P."/>
            <person name="Hanson S.J."/>
            <person name="Klenk H.-P."/>
            <person name="LaButti K.M."/>
            <person name="Lapidus A."/>
            <person name="Lindquist E.A."/>
            <person name="Lipzen A.M."/>
            <person name="Meier-Kolthoff J.P."/>
            <person name="Ohm R.A."/>
            <person name="Otillar R.P."/>
            <person name="Pangilinan J.L."/>
            <person name="Peng Y."/>
            <person name="Rokas A."/>
            <person name="Rosa C.A."/>
            <person name="Scheuner C."/>
            <person name="Sibirny A.A."/>
            <person name="Slot J.C."/>
            <person name="Stielow J.B."/>
            <person name="Sun H."/>
            <person name="Kurtzman C.P."/>
            <person name="Blackwell M."/>
            <person name="Grigoriev I.V."/>
            <person name="Jeffries T.W."/>
        </authorList>
    </citation>
    <scope>NUCLEOTIDE SEQUENCE [LARGE SCALE GENOMIC DNA]</scope>
    <source>
        <strain evidence="5">ATCC 58044 / CBS 1984 / NCYC 433 / NRRL Y-366-8</strain>
    </source>
</reference>
<dbReference type="OrthoDB" id="10253954at2759"/>
<evidence type="ECO:0000313" key="4">
    <source>
        <dbReference type="EMBL" id="ODQ60437.1"/>
    </source>
</evidence>
<dbReference type="STRING" id="683960.A0A1E3P6F7"/>
<sequence length="322" mass="37001">MERKLPLYLQQSQYQLLKKFEEIKLLEGERIHEATIHQDKSRWSLQHGVEGFDLKRNRYQNVIPYDRTRVALQVKPGFSDYINASKIHLDLTKKWGKPCESSNYISCQGPTFNTTSHFWQMVAQSTTAKNVVICMVTPLEEHGISKCFKYWLDVKDDFVVFKSGKDGFLNDLRLKCIDASEDVDIPGVHYTTLSLEMLKPGTTDQVVDERVIHHLYYDQWTDFSKPDNWEAIHQLSKLARGLNDEANPLIVHCSAGVGRSGTFVALDYLFNCVSSYDPSDSQADDLVEVLVQALRARRMMMVQSPEQFVFVYESLAKFLLSG</sequence>
<dbReference type="InterPro" id="IPR000242">
    <property type="entry name" value="PTP_cat"/>
</dbReference>
<evidence type="ECO:0000259" key="3">
    <source>
        <dbReference type="PROSITE" id="PS50056"/>
    </source>
</evidence>
<feature type="domain" description="Tyrosine-protein phosphatase" evidence="2">
    <location>
        <begin position="16"/>
        <end position="318"/>
    </location>
</feature>
<comment type="similarity">
    <text evidence="1">Belongs to the protein-tyrosine phosphatase family. Non-receptor class subfamily.</text>
</comment>
<gene>
    <name evidence="4" type="ORF">WICANDRAFT_30991</name>
</gene>
<dbReference type="AlphaFoldDB" id="A0A1E3P6F7"/>
<dbReference type="GeneID" id="30199032"/>
<dbReference type="InterPro" id="IPR003595">
    <property type="entry name" value="Tyr_Pase_cat"/>
</dbReference>
<name>A0A1E3P6F7_WICAA</name>
<protein>
    <submittedName>
        <fullName evidence="4">Uncharacterized protein</fullName>
    </submittedName>
</protein>
<dbReference type="SUPFAM" id="SSF52799">
    <property type="entry name" value="(Phosphotyrosine protein) phosphatases II"/>
    <property type="match status" value="1"/>
</dbReference>
<keyword evidence="5" id="KW-1185">Reference proteome</keyword>
<dbReference type="SMART" id="SM00194">
    <property type="entry name" value="PTPc"/>
    <property type="match status" value="1"/>
</dbReference>
<evidence type="ECO:0000313" key="5">
    <source>
        <dbReference type="Proteomes" id="UP000094112"/>
    </source>
</evidence>
<dbReference type="PROSITE" id="PS00383">
    <property type="entry name" value="TYR_PHOSPHATASE_1"/>
    <property type="match status" value="1"/>
</dbReference>
<dbReference type="PROSITE" id="PS50056">
    <property type="entry name" value="TYR_PHOSPHATASE_2"/>
    <property type="match status" value="1"/>
</dbReference>
<dbReference type="InterPro" id="IPR000387">
    <property type="entry name" value="Tyr_Pase_dom"/>
</dbReference>
<dbReference type="PRINTS" id="PR00700">
    <property type="entry name" value="PRTYPHPHTASE"/>
</dbReference>
<dbReference type="GO" id="GO:0001403">
    <property type="term" value="P:invasive growth in response to glucose limitation"/>
    <property type="evidence" value="ECO:0007669"/>
    <property type="project" value="EnsemblFungi"/>
</dbReference>
<dbReference type="Gene3D" id="3.90.190.10">
    <property type="entry name" value="Protein tyrosine phosphatase superfamily"/>
    <property type="match status" value="1"/>
</dbReference>
<accession>A0A1E3P6F7</accession>
<evidence type="ECO:0000259" key="2">
    <source>
        <dbReference type="PROSITE" id="PS50055"/>
    </source>
</evidence>